<evidence type="ECO:0000313" key="2">
    <source>
        <dbReference type="Proteomes" id="UP001163321"/>
    </source>
</evidence>
<proteinExistence type="predicted"/>
<comment type="caution">
    <text evidence="1">The sequence shown here is derived from an EMBL/GenBank/DDBJ whole genome shotgun (WGS) entry which is preliminary data.</text>
</comment>
<name>A0ACC0VY70_9STRA</name>
<sequence length="81" mass="9456">MRAIFGHIGLEDQHLRNRDAALWIRERLEKYNDKHFSGEVKVSMLRKMFQAELFERFLGKRFSGANRFSIEGGESLISGLL</sequence>
<gene>
    <name evidence="1" type="ORF">PsorP6_009227</name>
</gene>
<dbReference type="Proteomes" id="UP001163321">
    <property type="component" value="Chromosome 5"/>
</dbReference>
<accession>A0ACC0VY70</accession>
<reference evidence="1 2" key="1">
    <citation type="journal article" date="2022" name="bioRxiv">
        <title>The genome of the oomycete Peronosclerospora sorghi, a cosmopolitan pathogen of maize and sorghum, is inflated with dispersed pseudogenes.</title>
        <authorList>
            <person name="Fletcher K."/>
            <person name="Martin F."/>
            <person name="Isakeit T."/>
            <person name="Cavanaugh K."/>
            <person name="Magill C."/>
            <person name="Michelmore R."/>
        </authorList>
    </citation>
    <scope>NUCLEOTIDE SEQUENCE [LARGE SCALE GENOMIC DNA]</scope>
    <source>
        <strain evidence="1">P6</strain>
    </source>
</reference>
<evidence type="ECO:0000313" key="1">
    <source>
        <dbReference type="EMBL" id="KAI9911424.1"/>
    </source>
</evidence>
<protein>
    <submittedName>
        <fullName evidence="1">Uncharacterized protein</fullName>
    </submittedName>
</protein>
<organism evidence="1 2">
    <name type="scientific">Peronosclerospora sorghi</name>
    <dbReference type="NCBI Taxonomy" id="230839"/>
    <lineage>
        <taxon>Eukaryota</taxon>
        <taxon>Sar</taxon>
        <taxon>Stramenopiles</taxon>
        <taxon>Oomycota</taxon>
        <taxon>Peronosporomycetes</taxon>
        <taxon>Peronosporales</taxon>
        <taxon>Peronosporaceae</taxon>
        <taxon>Peronosclerospora</taxon>
    </lineage>
</organism>
<keyword evidence="2" id="KW-1185">Reference proteome</keyword>
<dbReference type="EMBL" id="CM047584">
    <property type="protein sequence ID" value="KAI9911424.1"/>
    <property type="molecule type" value="Genomic_DNA"/>
</dbReference>